<feature type="region of interest" description="Disordered" evidence="1">
    <location>
        <begin position="28"/>
        <end position="60"/>
    </location>
</feature>
<keyword evidence="3" id="KW-1185">Reference proteome</keyword>
<feature type="compositionally biased region" description="Acidic residues" evidence="1">
    <location>
        <begin position="73"/>
        <end position="93"/>
    </location>
</feature>
<feature type="region of interest" description="Disordered" evidence="1">
    <location>
        <begin position="72"/>
        <end position="93"/>
    </location>
</feature>
<gene>
    <name evidence="2" type="ORF">RND81_13G077600</name>
</gene>
<feature type="compositionally biased region" description="Low complexity" evidence="1">
    <location>
        <begin position="30"/>
        <end position="49"/>
    </location>
</feature>
<dbReference type="EMBL" id="JBDFQZ010000013">
    <property type="protein sequence ID" value="KAK9668677.1"/>
    <property type="molecule type" value="Genomic_DNA"/>
</dbReference>
<dbReference type="Proteomes" id="UP001443914">
    <property type="component" value="Unassembled WGS sequence"/>
</dbReference>
<evidence type="ECO:0000313" key="2">
    <source>
        <dbReference type="EMBL" id="KAK9668677.1"/>
    </source>
</evidence>
<organism evidence="2 3">
    <name type="scientific">Saponaria officinalis</name>
    <name type="common">Common soapwort</name>
    <name type="synonym">Lychnis saponaria</name>
    <dbReference type="NCBI Taxonomy" id="3572"/>
    <lineage>
        <taxon>Eukaryota</taxon>
        <taxon>Viridiplantae</taxon>
        <taxon>Streptophyta</taxon>
        <taxon>Embryophyta</taxon>
        <taxon>Tracheophyta</taxon>
        <taxon>Spermatophyta</taxon>
        <taxon>Magnoliopsida</taxon>
        <taxon>eudicotyledons</taxon>
        <taxon>Gunneridae</taxon>
        <taxon>Pentapetalae</taxon>
        <taxon>Caryophyllales</taxon>
        <taxon>Caryophyllaceae</taxon>
        <taxon>Caryophylleae</taxon>
        <taxon>Saponaria</taxon>
    </lineage>
</organism>
<evidence type="ECO:0000313" key="3">
    <source>
        <dbReference type="Proteomes" id="UP001443914"/>
    </source>
</evidence>
<proteinExistence type="predicted"/>
<sequence>MLFVVNNSNRVKSLINYLTINPRKTSQIPNSFPQFRSSSTSRSNQSTVSDAFPSGRFDFDDDFRREKRWNWWSDDEDDDNDDEDDYDYDDDDDDDEFVFWEEPNPIDWIFKVGAWSRKLKTVMLVRF</sequence>
<dbReference type="AlphaFoldDB" id="A0AAW1GXX9"/>
<protein>
    <submittedName>
        <fullName evidence="2">Uncharacterized protein</fullName>
    </submittedName>
</protein>
<name>A0AAW1GXX9_SAPOF</name>
<evidence type="ECO:0000256" key="1">
    <source>
        <dbReference type="SAM" id="MobiDB-lite"/>
    </source>
</evidence>
<reference evidence="2" key="1">
    <citation type="submission" date="2024-03" db="EMBL/GenBank/DDBJ databases">
        <title>WGS assembly of Saponaria officinalis var. Norfolk2.</title>
        <authorList>
            <person name="Jenkins J."/>
            <person name="Shu S."/>
            <person name="Grimwood J."/>
            <person name="Barry K."/>
            <person name="Goodstein D."/>
            <person name="Schmutz J."/>
            <person name="Leebens-Mack J."/>
            <person name="Osbourn A."/>
        </authorList>
    </citation>
    <scope>NUCLEOTIDE SEQUENCE [LARGE SCALE GENOMIC DNA]</scope>
    <source>
        <strain evidence="2">JIC</strain>
    </source>
</reference>
<accession>A0AAW1GXX9</accession>
<comment type="caution">
    <text evidence="2">The sequence shown here is derived from an EMBL/GenBank/DDBJ whole genome shotgun (WGS) entry which is preliminary data.</text>
</comment>